<evidence type="ECO:0000313" key="2">
    <source>
        <dbReference type="Proteomes" id="UP000634134"/>
    </source>
</evidence>
<evidence type="ECO:0008006" key="3">
    <source>
        <dbReference type="Google" id="ProtNLM"/>
    </source>
</evidence>
<proteinExistence type="predicted"/>
<keyword evidence="2" id="KW-1185">Reference proteome</keyword>
<dbReference type="Proteomes" id="UP000634134">
    <property type="component" value="Unassembled WGS sequence"/>
</dbReference>
<dbReference type="RefSeq" id="WP_194120884.1">
    <property type="nucleotide sequence ID" value="NZ_JACYGY010000001.1"/>
</dbReference>
<dbReference type="EMBL" id="JACYGY010000001">
    <property type="protein sequence ID" value="MBE9462697.1"/>
    <property type="molecule type" value="Genomic_DNA"/>
</dbReference>
<reference evidence="2" key="1">
    <citation type="submission" date="2023-07" db="EMBL/GenBank/DDBJ databases">
        <title>Dyadobacter sp. nov 'subterranea' isolated from contaminted grondwater.</title>
        <authorList>
            <person name="Szabo I."/>
            <person name="Al-Omari J."/>
            <person name="Szerdahelyi S.G."/>
            <person name="Rado J."/>
        </authorList>
    </citation>
    <scope>NUCLEOTIDE SEQUENCE [LARGE SCALE GENOMIC DNA]</scope>
    <source>
        <strain evidence="2">UP-52</strain>
    </source>
</reference>
<accession>A0ABR9WB57</accession>
<protein>
    <recommendedName>
        <fullName evidence="3">DUF4340 domain-containing protein</fullName>
    </recommendedName>
</protein>
<evidence type="ECO:0000313" key="1">
    <source>
        <dbReference type="EMBL" id="MBE9462697.1"/>
    </source>
</evidence>
<comment type="caution">
    <text evidence="1">The sequence shown here is derived from an EMBL/GenBank/DDBJ whole genome shotgun (WGS) entry which is preliminary data.</text>
</comment>
<organism evidence="1 2">
    <name type="scientific">Dyadobacter subterraneus</name>
    <dbReference type="NCBI Taxonomy" id="2773304"/>
    <lineage>
        <taxon>Bacteria</taxon>
        <taxon>Pseudomonadati</taxon>
        <taxon>Bacteroidota</taxon>
        <taxon>Cytophagia</taxon>
        <taxon>Cytophagales</taxon>
        <taxon>Spirosomataceae</taxon>
        <taxon>Dyadobacter</taxon>
    </lineage>
</organism>
<sequence>MKNLNPKYKRILLLLIIAVAAWLVYNPKRSRLLETKPSAHTLTPEKQLDISGKVIEYGSNHDGDIDKILLSIDTGNVWLHFPPHTARQVTSVARIEHFITASVRKGGPPGHHFNSEYELKYLRSQFSDTILDLSRLPAPLPSRGFEVAFKGKPNKISGLGNADNTGFVLAGKRIVLPPHMAKELIPLISRAKIVLVKGQMRDSTQGFMSATGLNVVKPSSIQIDSVIYKVR</sequence>
<gene>
    <name evidence="1" type="ORF">IEE83_12455</name>
</gene>
<name>A0ABR9WB57_9BACT</name>